<accession>A0A1N7BQ62</accession>
<evidence type="ECO:0000313" key="1">
    <source>
        <dbReference type="EMBL" id="SIR53406.1"/>
    </source>
</evidence>
<dbReference type="AlphaFoldDB" id="A0A1N7BQ62"/>
<dbReference type="InterPro" id="IPR043519">
    <property type="entry name" value="NT_sf"/>
</dbReference>
<dbReference type="RefSeq" id="WP_076471611.1">
    <property type="nucleotide sequence ID" value="NZ_FTNF01000011.1"/>
</dbReference>
<dbReference type="Proteomes" id="UP000186004">
    <property type="component" value="Unassembled WGS sequence"/>
</dbReference>
<name>A0A1N7BQ62_9ACTN</name>
<evidence type="ECO:0008006" key="3">
    <source>
        <dbReference type="Google" id="ProtNLM"/>
    </source>
</evidence>
<dbReference type="OrthoDB" id="7058480at2"/>
<dbReference type="SUPFAM" id="SSF81301">
    <property type="entry name" value="Nucleotidyltransferase"/>
    <property type="match status" value="1"/>
</dbReference>
<sequence>MDTDVRRYLDDLVAVARTVLGENLVGAYAAGSVGLDAYQSGRSDIDVALLCADPVPEAAKRALVAGLRHEALPCPARGLELVTYRRAVAASGTPEPGFEVELNTGARMPFRATYAPTDRPVADGHFWYALDRSILHQHGYPLLGSPAAEVFADVSPADLRRLLVDALTWWLALPTPPGDEPAAGAEDAVLGACRSLVRFRYGRWLAKTDAGLRLVAEGDEATPVIERSIAARLGGAPPSGPQARAFQQRVLDEIRAG</sequence>
<organism evidence="1 2">
    <name type="scientific">Micromonospora avicenniae</name>
    <dbReference type="NCBI Taxonomy" id="1198245"/>
    <lineage>
        <taxon>Bacteria</taxon>
        <taxon>Bacillati</taxon>
        <taxon>Actinomycetota</taxon>
        <taxon>Actinomycetes</taxon>
        <taxon>Micromonosporales</taxon>
        <taxon>Micromonosporaceae</taxon>
        <taxon>Micromonospora</taxon>
    </lineage>
</organism>
<dbReference type="STRING" id="1198245.SAMN05444858_111133"/>
<reference evidence="1 2" key="1">
    <citation type="submission" date="2017-01" db="EMBL/GenBank/DDBJ databases">
        <authorList>
            <person name="Mah S.A."/>
            <person name="Swanson W.J."/>
            <person name="Moy G.W."/>
            <person name="Vacquier V.D."/>
        </authorList>
    </citation>
    <scope>NUCLEOTIDE SEQUENCE [LARGE SCALE GENOMIC DNA]</scope>
    <source>
        <strain evidence="1 2">DSM 45758</strain>
    </source>
</reference>
<keyword evidence="2" id="KW-1185">Reference proteome</keyword>
<dbReference type="EMBL" id="FTNF01000011">
    <property type="protein sequence ID" value="SIR53406.1"/>
    <property type="molecule type" value="Genomic_DNA"/>
</dbReference>
<gene>
    <name evidence="1" type="ORF">SAMN05444858_111133</name>
</gene>
<protein>
    <recommendedName>
        <fullName evidence="3">Nucleotidyltransferase domain-containing protein</fullName>
    </recommendedName>
</protein>
<proteinExistence type="predicted"/>
<evidence type="ECO:0000313" key="2">
    <source>
        <dbReference type="Proteomes" id="UP000186004"/>
    </source>
</evidence>